<comment type="caution">
    <text evidence="5">The sequence shown here is derived from an EMBL/GenBank/DDBJ whole genome shotgun (WGS) entry which is preliminary data.</text>
</comment>
<dbReference type="InterPro" id="IPR008920">
    <property type="entry name" value="TF_FadR/GntR_C"/>
</dbReference>
<dbReference type="SUPFAM" id="SSF48008">
    <property type="entry name" value="GntR ligand-binding domain-like"/>
    <property type="match status" value="1"/>
</dbReference>
<keyword evidence="1" id="KW-0805">Transcription regulation</keyword>
<dbReference type="InterPro" id="IPR000524">
    <property type="entry name" value="Tscrpt_reg_HTH_GntR"/>
</dbReference>
<organism evidence="5 6">
    <name type="scientific">Occultella gossypii</name>
    <dbReference type="NCBI Taxonomy" id="2800820"/>
    <lineage>
        <taxon>Bacteria</taxon>
        <taxon>Bacillati</taxon>
        <taxon>Actinomycetota</taxon>
        <taxon>Actinomycetes</taxon>
        <taxon>Micrococcales</taxon>
        <taxon>Ruaniaceae</taxon>
        <taxon>Occultella</taxon>
    </lineage>
</organism>
<dbReference type="Gene3D" id="1.10.10.10">
    <property type="entry name" value="Winged helix-like DNA-binding domain superfamily/Winged helix DNA-binding domain"/>
    <property type="match status" value="1"/>
</dbReference>
<dbReference type="Gene3D" id="1.20.120.530">
    <property type="entry name" value="GntR ligand-binding domain-like"/>
    <property type="match status" value="1"/>
</dbReference>
<dbReference type="SMART" id="SM00345">
    <property type="entry name" value="HTH_GNTR"/>
    <property type="match status" value="1"/>
</dbReference>
<feature type="domain" description="HTH gntR-type" evidence="4">
    <location>
        <begin position="4"/>
        <end position="72"/>
    </location>
</feature>
<proteinExistence type="predicted"/>
<dbReference type="InterPro" id="IPR011711">
    <property type="entry name" value="GntR_C"/>
</dbReference>
<dbReference type="PANTHER" id="PTHR43537">
    <property type="entry name" value="TRANSCRIPTIONAL REGULATOR, GNTR FAMILY"/>
    <property type="match status" value="1"/>
</dbReference>
<dbReference type="EMBL" id="JAGSHT010000016">
    <property type="protein sequence ID" value="MBZ2197908.1"/>
    <property type="molecule type" value="Genomic_DNA"/>
</dbReference>
<reference evidence="5 6" key="1">
    <citation type="submission" date="2021-04" db="EMBL/GenBank/DDBJ databases">
        <title>Ruania sp. nov., isolated from sandy soil of mangrove forest.</title>
        <authorList>
            <person name="Ge X."/>
            <person name="Huang R."/>
            <person name="Liu W."/>
        </authorList>
    </citation>
    <scope>NUCLEOTIDE SEQUENCE [LARGE SCALE GENOMIC DNA]</scope>
    <source>
        <strain evidence="5 6">N2-46</strain>
    </source>
</reference>
<dbReference type="InterPro" id="IPR036388">
    <property type="entry name" value="WH-like_DNA-bd_sf"/>
</dbReference>
<dbReference type="PANTHER" id="PTHR43537:SF54">
    <property type="entry name" value="TRANSCRIPTIONAL REGULATOR, GNTR FAMILY"/>
    <property type="match status" value="1"/>
</dbReference>
<evidence type="ECO:0000313" key="5">
    <source>
        <dbReference type="EMBL" id="MBZ2197908.1"/>
    </source>
</evidence>
<dbReference type="Proteomes" id="UP000826651">
    <property type="component" value="Unassembled WGS sequence"/>
</dbReference>
<gene>
    <name evidence="5" type="ORF">KCQ71_17240</name>
</gene>
<dbReference type="CDD" id="cd07377">
    <property type="entry name" value="WHTH_GntR"/>
    <property type="match status" value="1"/>
</dbReference>
<evidence type="ECO:0000313" key="6">
    <source>
        <dbReference type="Proteomes" id="UP000826651"/>
    </source>
</evidence>
<dbReference type="SUPFAM" id="SSF46785">
    <property type="entry name" value="Winged helix' DNA-binding domain"/>
    <property type="match status" value="1"/>
</dbReference>
<dbReference type="SMART" id="SM00895">
    <property type="entry name" value="FCD"/>
    <property type="match status" value="1"/>
</dbReference>
<dbReference type="Pfam" id="PF07729">
    <property type="entry name" value="FCD"/>
    <property type="match status" value="1"/>
</dbReference>
<evidence type="ECO:0000256" key="1">
    <source>
        <dbReference type="ARBA" id="ARBA00023015"/>
    </source>
</evidence>
<name>A0ABS7SDD5_9MICO</name>
<protein>
    <submittedName>
        <fullName evidence="5">FadR family transcriptional regulator</fullName>
    </submittedName>
</protein>
<dbReference type="RefSeq" id="WP_223408175.1">
    <property type="nucleotide sequence ID" value="NZ_JAGSHT010000016.1"/>
</dbReference>
<dbReference type="PROSITE" id="PS50949">
    <property type="entry name" value="HTH_GNTR"/>
    <property type="match status" value="1"/>
</dbReference>
<dbReference type="Pfam" id="PF00392">
    <property type="entry name" value="GntR"/>
    <property type="match status" value="1"/>
</dbReference>
<accession>A0ABS7SDD5</accession>
<keyword evidence="6" id="KW-1185">Reference proteome</keyword>
<keyword evidence="2" id="KW-0238">DNA-binding</keyword>
<dbReference type="InterPro" id="IPR036390">
    <property type="entry name" value="WH_DNA-bd_sf"/>
</dbReference>
<keyword evidence="3" id="KW-0804">Transcription</keyword>
<evidence type="ECO:0000256" key="3">
    <source>
        <dbReference type="ARBA" id="ARBA00023163"/>
    </source>
</evidence>
<evidence type="ECO:0000256" key="2">
    <source>
        <dbReference type="ARBA" id="ARBA00023125"/>
    </source>
</evidence>
<sequence>MSKPMLFETVQAQLLEYITEQGLGPDDPMPSEGELAVQLDVSRGSLREATRSLQSMGVLYAKAGKGLFLQDFSLSPVIRLLPYRMIANGAKLNELLELRAALERGLIPKVAARISEETLARLDAIVDEMVELEEQGLAFPEQDRLFHRTMYEAIGNDLILDVLDMFWTLMSRMQAELPPLQYHDLADRHRAIVDALRQGDDAVSALDQHFVDIDYRLDRLMRPTD</sequence>
<dbReference type="PRINTS" id="PR00035">
    <property type="entry name" value="HTHGNTR"/>
</dbReference>
<evidence type="ECO:0000259" key="4">
    <source>
        <dbReference type="PROSITE" id="PS50949"/>
    </source>
</evidence>